<dbReference type="OrthoDB" id="788362at2"/>
<name>A0A1X7I3U1_9BACT</name>
<dbReference type="AlphaFoldDB" id="A0A1X7I3U1"/>
<protein>
    <recommendedName>
        <fullName evidence="3">Peptidase MA superfamily protein</fullName>
    </recommendedName>
</protein>
<sequence length="381" mass="43895">MKKILGVALLAIMISCSTEKKQEQLAGIQLTISSSIDQEDPLNQEVISTLKKFLQTKNDSFKENEYWLAEDFDTFWFPFQDIYKIEHKGSALYFYQPSLMEIVNTEEEDKKLLKLAFIGHNDTTKENTLKSIYNIVANKTDTGIVLSNPLHYFTRDWEKIYKGSIEYVVSPDREFNEEEAERQLEDVAKICDFFSTDPMPITYYSCVGLEELFQIKGFDYNPIMYWEGGGGLAANLNIVFSGNRSELYTHEIMHLYTSAWYPSNIDLIDEGLATYVGGSRVYSYTWHKKNLRSHIEEYPEIDFSSHLEPYERFFAGETSIPYMVGALVCERTYRLYGKAKLLDLLDGAADVWELLGTVGLTQENFDAELKKELLLAPTLCM</sequence>
<evidence type="ECO:0000313" key="1">
    <source>
        <dbReference type="EMBL" id="SMG09062.1"/>
    </source>
</evidence>
<proteinExistence type="predicted"/>
<keyword evidence="2" id="KW-1185">Reference proteome</keyword>
<dbReference type="EMBL" id="FXAW01000001">
    <property type="protein sequence ID" value="SMG09062.1"/>
    <property type="molecule type" value="Genomic_DNA"/>
</dbReference>
<gene>
    <name evidence="1" type="ORF">SAMN05661096_00184</name>
</gene>
<evidence type="ECO:0000313" key="2">
    <source>
        <dbReference type="Proteomes" id="UP000193804"/>
    </source>
</evidence>
<dbReference type="Proteomes" id="UP000193804">
    <property type="component" value="Unassembled WGS sequence"/>
</dbReference>
<reference evidence="2" key="1">
    <citation type="submission" date="2017-04" db="EMBL/GenBank/DDBJ databases">
        <authorList>
            <person name="Varghese N."/>
            <person name="Submissions S."/>
        </authorList>
    </citation>
    <scope>NUCLEOTIDE SEQUENCE [LARGE SCALE GENOMIC DNA]</scope>
    <source>
        <strain evidence="2">DSM 4125</strain>
    </source>
</reference>
<dbReference type="PROSITE" id="PS51257">
    <property type="entry name" value="PROKAR_LIPOPROTEIN"/>
    <property type="match status" value="1"/>
</dbReference>
<evidence type="ECO:0008006" key="3">
    <source>
        <dbReference type="Google" id="ProtNLM"/>
    </source>
</evidence>
<organism evidence="1 2">
    <name type="scientific">Marivirga sericea</name>
    <dbReference type="NCBI Taxonomy" id="1028"/>
    <lineage>
        <taxon>Bacteria</taxon>
        <taxon>Pseudomonadati</taxon>
        <taxon>Bacteroidota</taxon>
        <taxon>Cytophagia</taxon>
        <taxon>Cytophagales</taxon>
        <taxon>Marivirgaceae</taxon>
        <taxon>Marivirga</taxon>
    </lineage>
</organism>
<accession>A0A1X7I3U1</accession>
<dbReference type="RefSeq" id="WP_085515207.1">
    <property type="nucleotide sequence ID" value="NZ_FXAW01000001.1"/>
</dbReference>